<dbReference type="GeneID" id="34222219"/>
<dbReference type="EMBL" id="CP008876">
    <property type="protein sequence ID" value="AIF65591.1"/>
    <property type="molecule type" value="Genomic_DNA"/>
</dbReference>
<keyword evidence="1" id="KW-0472">Membrane</keyword>
<feature type="transmembrane region" description="Helical" evidence="1">
    <location>
        <begin position="41"/>
        <end position="59"/>
    </location>
</feature>
<keyword evidence="1" id="KW-1133">Transmembrane helix</keyword>
<evidence type="ECO:0000256" key="1">
    <source>
        <dbReference type="SAM" id="Phobius"/>
    </source>
</evidence>
<dbReference type="InterPro" id="IPR052710">
    <property type="entry name" value="CAAX_protease"/>
</dbReference>
<dbReference type="OrthoDB" id="2194912at2"/>
<feature type="transmembrane region" description="Helical" evidence="1">
    <location>
        <begin position="79"/>
        <end position="98"/>
    </location>
</feature>
<proteinExistence type="predicted"/>
<reference evidence="3 4" key="1">
    <citation type="submission" date="2014-07" db="EMBL/GenBank/DDBJ databases">
        <title>Complete genome sequence of a moderately halophilic bacterium Terribacillus aidingensis MP602, isolated from Cryptomeria fortunei in Tianmu mountain in China.</title>
        <authorList>
            <person name="Wang Y."/>
            <person name="Lu P."/>
            <person name="Zhang L."/>
        </authorList>
    </citation>
    <scope>NUCLEOTIDE SEQUENCE [LARGE SCALE GENOMIC DNA]</scope>
    <source>
        <strain evidence="3 4">MP602</strain>
    </source>
</reference>
<dbReference type="Proteomes" id="UP000027980">
    <property type="component" value="Chromosome"/>
</dbReference>
<feature type="transmembrane region" description="Helical" evidence="1">
    <location>
        <begin position="196"/>
        <end position="217"/>
    </location>
</feature>
<organism evidence="3 4">
    <name type="scientific">Terribacillus saccharophilus</name>
    <dbReference type="NCBI Taxonomy" id="361277"/>
    <lineage>
        <taxon>Bacteria</taxon>
        <taxon>Bacillati</taxon>
        <taxon>Bacillota</taxon>
        <taxon>Bacilli</taxon>
        <taxon>Bacillales</taxon>
        <taxon>Bacillaceae</taxon>
        <taxon>Terribacillus</taxon>
    </lineage>
</organism>
<feature type="domain" description="CAAX prenyl protease 2/Lysostaphin resistance protein A-like" evidence="2">
    <location>
        <begin position="123"/>
        <end position="209"/>
    </location>
</feature>
<dbReference type="PANTHER" id="PTHR36435:SF6">
    <property type="entry name" value="ABORTIVE INFECTION PROTEIN"/>
    <property type="match status" value="1"/>
</dbReference>
<feature type="transmembrane region" description="Helical" evidence="1">
    <location>
        <begin position="7"/>
        <end position="29"/>
    </location>
</feature>
<dbReference type="HOGENOM" id="CLU_079560_0_0_9"/>
<name>A0A075LH60_9BACI</name>
<dbReference type="AlphaFoldDB" id="A0A075LH60"/>
<dbReference type="GO" id="GO:0004175">
    <property type="term" value="F:endopeptidase activity"/>
    <property type="evidence" value="ECO:0007669"/>
    <property type="project" value="UniProtKB-ARBA"/>
</dbReference>
<sequence>MPARYWFVILTYIVMQLSAFLLVPFVPWMREQNLDVVTISYWWSLITFLLAVIIVCFMLRKDMRTPAMRNATGPGMTIVWIIIGFFGAYAGQIIAGLIETYVFGITQGSENTSSIMDAVRAVPAFALIVVVFAPVLEEIIFRKILFGEIYKRTNFFVAVLISALVFGAVHGDFLHLLQYFVMGVVFAALYVQTKRIIVPIITHGLMNLMVVIIQFNLTPERMEEIERMRKQLENMQMIIFGG</sequence>
<feature type="transmembrane region" description="Helical" evidence="1">
    <location>
        <begin position="153"/>
        <end position="170"/>
    </location>
</feature>
<evidence type="ECO:0000313" key="3">
    <source>
        <dbReference type="EMBL" id="AIF65591.1"/>
    </source>
</evidence>
<gene>
    <name evidence="3" type="ORF">GZ22_02290</name>
</gene>
<dbReference type="KEGG" id="tap:GZ22_02290"/>
<evidence type="ECO:0000259" key="2">
    <source>
        <dbReference type="Pfam" id="PF02517"/>
    </source>
</evidence>
<evidence type="ECO:0000313" key="4">
    <source>
        <dbReference type="Proteomes" id="UP000027980"/>
    </source>
</evidence>
<dbReference type="InterPro" id="IPR003675">
    <property type="entry name" value="Rce1/LyrA-like_dom"/>
</dbReference>
<feature type="transmembrane region" description="Helical" evidence="1">
    <location>
        <begin position="118"/>
        <end position="141"/>
    </location>
</feature>
<accession>A0A075LH60</accession>
<dbReference type="RefSeq" id="WP_038558257.1">
    <property type="nucleotide sequence ID" value="NZ_CP008876.1"/>
</dbReference>
<dbReference type="GO" id="GO:0080120">
    <property type="term" value="P:CAAX-box protein maturation"/>
    <property type="evidence" value="ECO:0007669"/>
    <property type="project" value="UniProtKB-ARBA"/>
</dbReference>
<dbReference type="Pfam" id="PF02517">
    <property type="entry name" value="Rce1-like"/>
    <property type="match status" value="1"/>
</dbReference>
<keyword evidence="1" id="KW-0812">Transmembrane</keyword>
<dbReference type="PANTHER" id="PTHR36435">
    <property type="entry name" value="SLR1288 PROTEIN"/>
    <property type="match status" value="1"/>
</dbReference>
<protein>
    <submittedName>
        <fullName evidence="3">Peptidase</fullName>
    </submittedName>
</protein>